<comment type="caution">
    <text evidence="12">The sequence shown here is derived from an EMBL/GenBank/DDBJ whole genome shotgun (WGS) entry which is preliminary data.</text>
</comment>
<dbReference type="NCBIfam" id="TIGR00742">
    <property type="entry name" value="yjbN"/>
    <property type="match status" value="1"/>
</dbReference>
<dbReference type="PANTHER" id="PTHR42907">
    <property type="entry name" value="FMN-LINKED OXIDOREDUCTASES SUPERFAMILY PROTEIN"/>
    <property type="match status" value="1"/>
</dbReference>
<dbReference type="InterPro" id="IPR004653">
    <property type="entry name" value="DusA"/>
</dbReference>
<feature type="binding site" evidence="9">
    <location>
        <position position="170"/>
    </location>
    <ligand>
        <name>FMN</name>
        <dbReference type="ChEBI" id="CHEBI:58210"/>
    </ligand>
</feature>
<reference evidence="13" key="1">
    <citation type="journal article" date="2019" name="Int. J. Syst. Evol. Microbiol.">
        <title>The Global Catalogue of Microorganisms (GCM) 10K type strain sequencing project: providing services to taxonomists for standard genome sequencing and annotation.</title>
        <authorList>
            <consortium name="The Broad Institute Genomics Platform"/>
            <consortium name="The Broad Institute Genome Sequencing Center for Infectious Disease"/>
            <person name="Wu L."/>
            <person name="Ma J."/>
        </authorList>
    </citation>
    <scope>NUCLEOTIDE SEQUENCE [LARGE SCALE GENOMIC DNA]</scope>
    <source>
        <strain evidence="13">CGMCC 1.12371</strain>
    </source>
</reference>
<dbReference type="PROSITE" id="PS01136">
    <property type="entry name" value="UPF0034"/>
    <property type="match status" value="1"/>
</dbReference>
<keyword evidence="4 9" id="KW-0288">FMN</keyword>
<evidence type="ECO:0000256" key="10">
    <source>
        <dbReference type="PIRNR" id="PIRNR006621"/>
    </source>
</evidence>
<evidence type="ECO:0000256" key="8">
    <source>
        <dbReference type="ARBA" id="ARBA00023002"/>
    </source>
</evidence>
<dbReference type="SUPFAM" id="SSF51395">
    <property type="entry name" value="FMN-linked oxidoreductases"/>
    <property type="match status" value="1"/>
</dbReference>
<feature type="domain" description="DUS-like FMN-binding" evidence="11">
    <location>
        <begin position="14"/>
        <end position="311"/>
    </location>
</feature>
<dbReference type="Gene3D" id="3.20.20.70">
    <property type="entry name" value="Aldolase class I"/>
    <property type="match status" value="1"/>
</dbReference>
<feature type="binding site" evidence="9">
    <location>
        <begin position="210"/>
        <end position="212"/>
    </location>
    <ligand>
        <name>FMN</name>
        <dbReference type="ChEBI" id="CHEBI:58210"/>
    </ligand>
</feature>
<feature type="site" description="Interacts with tRNA" evidence="9">
    <location>
        <position position="96"/>
    </location>
</feature>
<dbReference type="EC" id="1.3.1.91" evidence="9"/>
<feature type="site" description="Interacts with tRNA; defines subfamily-specific binding signature" evidence="9">
    <location>
        <position position="299"/>
    </location>
</feature>
<feature type="binding site" evidence="9">
    <location>
        <position position="138"/>
    </location>
    <ligand>
        <name>FMN</name>
        <dbReference type="ChEBI" id="CHEBI:58210"/>
    </ligand>
</feature>
<dbReference type="PANTHER" id="PTHR42907:SF1">
    <property type="entry name" value="FMN-LINKED OXIDOREDUCTASES SUPERFAMILY PROTEIN"/>
    <property type="match status" value="1"/>
</dbReference>
<dbReference type="EMBL" id="JBHTCA010000048">
    <property type="protein sequence ID" value="MFC7411765.1"/>
    <property type="molecule type" value="Genomic_DNA"/>
</dbReference>
<comment type="catalytic activity">
    <reaction evidence="9">
        <text>5,6-dihydrouridine(20a) in tRNA + NAD(+) = uridine(20a) in tRNA + NADH + H(+)</text>
        <dbReference type="Rhea" id="RHEA:53348"/>
        <dbReference type="Rhea" id="RHEA-COMP:13535"/>
        <dbReference type="Rhea" id="RHEA-COMP:13536"/>
        <dbReference type="ChEBI" id="CHEBI:15378"/>
        <dbReference type="ChEBI" id="CHEBI:57540"/>
        <dbReference type="ChEBI" id="CHEBI:57945"/>
        <dbReference type="ChEBI" id="CHEBI:65315"/>
        <dbReference type="ChEBI" id="CHEBI:74443"/>
    </reaction>
</comment>
<comment type="similarity">
    <text evidence="10">Belongs to the dus family.</text>
</comment>
<evidence type="ECO:0000256" key="6">
    <source>
        <dbReference type="ARBA" id="ARBA00022857"/>
    </source>
</evidence>
<feature type="active site" description="Proton donor" evidence="9">
    <location>
        <position position="99"/>
    </location>
</feature>
<dbReference type="HAMAP" id="MF_02041">
    <property type="entry name" value="DusA_subfam"/>
    <property type="match status" value="1"/>
</dbReference>
<comment type="function">
    <text evidence="9">Catalyzes the synthesis of 5,6-dihydrouridine (D), a modified base found in the D-loop of most tRNAs, via the reduction of the C5-C6 double bond in target uridines. Specifically modifies U20 and U20a in tRNAs.</text>
</comment>
<comment type="catalytic activity">
    <reaction evidence="9">
        <text>5,6-dihydrouridine(20) in tRNA + NAD(+) = uridine(20) in tRNA + NADH + H(+)</text>
        <dbReference type="Rhea" id="RHEA:53340"/>
        <dbReference type="Rhea" id="RHEA-COMP:13533"/>
        <dbReference type="Rhea" id="RHEA-COMP:13534"/>
        <dbReference type="ChEBI" id="CHEBI:15378"/>
        <dbReference type="ChEBI" id="CHEBI:57540"/>
        <dbReference type="ChEBI" id="CHEBI:57945"/>
        <dbReference type="ChEBI" id="CHEBI:65315"/>
        <dbReference type="ChEBI" id="CHEBI:74443"/>
        <dbReference type="EC" id="1.3.1.91"/>
    </reaction>
</comment>
<evidence type="ECO:0000256" key="1">
    <source>
        <dbReference type="ARBA" id="ARBA00001917"/>
    </source>
</evidence>
<keyword evidence="2 9" id="KW-0820">tRNA-binding</keyword>
<dbReference type="InterPro" id="IPR018517">
    <property type="entry name" value="tRNA_hU_synthase_CS"/>
</dbReference>
<organism evidence="12 13">
    <name type="scientific">Hydrogenophaga atypica</name>
    <dbReference type="NCBI Taxonomy" id="249409"/>
    <lineage>
        <taxon>Bacteria</taxon>
        <taxon>Pseudomonadati</taxon>
        <taxon>Pseudomonadota</taxon>
        <taxon>Betaproteobacteria</taxon>
        <taxon>Burkholderiales</taxon>
        <taxon>Comamonadaceae</taxon>
        <taxon>Hydrogenophaga</taxon>
    </lineage>
</organism>
<keyword evidence="8 9" id="KW-0560">Oxidoreductase</keyword>
<evidence type="ECO:0000256" key="4">
    <source>
        <dbReference type="ARBA" id="ARBA00022643"/>
    </source>
</evidence>
<feature type="binding site" evidence="9">
    <location>
        <position position="69"/>
    </location>
    <ligand>
        <name>FMN</name>
        <dbReference type="ChEBI" id="CHEBI:58210"/>
    </ligand>
</feature>
<keyword evidence="13" id="KW-1185">Reference proteome</keyword>
<dbReference type="InterPro" id="IPR035587">
    <property type="entry name" value="DUS-like_FMN-bd"/>
</dbReference>
<evidence type="ECO:0000256" key="2">
    <source>
        <dbReference type="ARBA" id="ARBA00022555"/>
    </source>
</evidence>
<evidence type="ECO:0000256" key="3">
    <source>
        <dbReference type="ARBA" id="ARBA00022630"/>
    </source>
</evidence>
<dbReference type="InterPro" id="IPR001269">
    <property type="entry name" value="DUS_fam"/>
</dbReference>
<gene>
    <name evidence="9 12" type="primary">dusA</name>
    <name evidence="12" type="ORF">ACFQPB_23195</name>
</gene>
<dbReference type="RefSeq" id="WP_382228614.1">
    <property type="nucleotide sequence ID" value="NZ_JBHTCA010000048.1"/>
</dbReference>
<comment type="similarity">
    <text evidence="9">Belongs to the Dus family. DusA subfamily.</text>
</comment>
<protein>
    <recommendedName>
        <fullName evidence="9">tRNA-dihydrouridine(20/20a) synthase</fullName>
        <ecNumber evidence="9">1.3.1.91</ecNumber>
    </recommendedName>
    <alternativeName>
        <fullName evidence="9">U20-specific dihydrouridine synthase</fullName>
        <shortName evidence="9">U20-specific Dus</shortName>
    </alternativeName>
    <alternativeName>
        <fullName evidence="9">tRNA-dihydrouridine synthase A</fullName>
    </alternativeName>
</protein>
<dbReference type="Pfam" id="PF01207">
    <property type="entry name" value="Dus"/>
    <property type="match status" value="1"/>
</dbReference>
<evidence type="ECO:0000256" key="9">
    <source>
        <dbReference type="HAMAP-Rule" id="MF_02041"/>
    </source>
</evidence>
<feature type="site" description="Interacts with tRNA; defines subfamily-specific binding signature" evidence="9">
    <location>
        <position position="302"/>
    </location>
</feature>
<dbReference type="InterPro" id="IPR013785">
    <property type="entry name" value="Aldolase_TIM"/>
</dbReference>
<dbReference type="GO" id="GO:0102264">
    <property type="term" value="F:tRNA-dihydrouridine20 synthase activity"/>
    <property type="evidence" value="ECO:0007669"/>
    <property type="project" value="UniProtKB-EC"/>
</dbReference>
<feature type="binding site" evidence="9">
    <location>
        <begin position="232"/>
        <end position="233"/>
    </location>
    <ligand>
        <name>FMN</name>
        <dbReference type="ChEBI" id="CHEBI:58210"/>
    </ligand>
</feature>
<keyword evidence="3 9" id="KW-0285">Flavoprotein</keyword>
<evidence type="ECO:0000259" key="11">
    <source>
        <dbReference type="Pfam" id="PF01207"/>
    </source>
</evidence>
<comment type="catalytic activity">
    <reaction evidence="9">
        <text>5,6-dihydrouridine(20) in tRNA + NADP(+) = uridine(20) in tRNA + NADPH + H(+)</text>
        <dbReference type="Rhea" id="RHEA:53336"/>
        <dbReference type="Rhea" id="RHEA-COMP:13533"/>
        <dbReference type="Rhea" id="RHEA-COMP:13534"/>
        <dbReference type="ChEBI" id="CHEBI:15378"/>
        <dbReference type="ChEBI" id="CHEBI:57783"/>
        <dbReference type="ChEBI" id="CHEBI:58349"/>
        <dbReference type="ChEBI" id="CHEBI:65315"/>
        <dbReference type="ChEBI" id="CHEBI:74443"/>
        <dbReference type="EC" id="1.3.1.91"/>
    </reaction>
</comment>
<evidence type="ECO:0000256" key="7">
    <source>
        <dbReference type="ARBA" id="ARBA00022884"/>
    </source>
</evidence>
<evidence type="ECO:0000313" key="12">
    <source>
        <dbReference type="EMBL" id="MFC7411765.1"/>
    </source>
</evidence>
<feature type="binding site" evidence="9">
    <location>
        <begin position="16"/>
        <end position="18"/>
    </location>
    <ligand>
        <name>FMN</name>
        <dbReference type="ChEBI" id="CHEBI:58210"/>
    </ligand>
</feature>
<evidence type="ECO:0000256" key="5">
    <source>
        <dbReference type="ARBA" id="ARBA00022694"/>
    </source>
</evidence>
<dbReference type="Proteomes" id="UP001596501">
    <property type="component" value="Unassembled WGS sequence"/>
</dbReference>
<proteinExistence type="inferred from homology"/>
<name>A0ABW2QW54_9BURK</name>
<keyword evidence="7 9" id="KW-0694">RNA-binding</keyword>
<dbReference type="NCBIfam" id="NF008774">
    <property type="entry name" value="PRK11815.1"/>
    <property type="match status" value="1"/>
</dbReference>
<feature type="site" description="Interacts with tRNA; defines subfamily-specific binding signature" evidence="9">
    <location>
        <position position="182"/>
    </location>
</feature>
<sequence>MQINQQASPWRLSVAPMMGWTDRHCRYFHRLLTRHTLLYTEMLTTGALIHGNAAQHLRFNEEEHLVALQLGGSEPADLARCAVMGEQRGYDEINLNCGCPSERVLRGAFGACLMNEVALVADCVKAMVDVVDIPVTVKHRIGIDKIESYDFAANFVGTVAEAGCKVFIVHARNAWLKGLSPKENREIPPLRYDIVYRLKREFPHLTFAINGGIKTNAEIAEHLQHVDGVMVGREAYHNPWLMVDWDAQFYGDAPRELSREAVEEAMVAYMERAHGEDGVGWYSVASHMLGLRNGLKGARRWRQVWSDHHLKPEPPREVWRLAQHRPEPLPLAALPHAPTPV</sequence>
<evidence type="ECO:0000313" key="13">
    <source>
        <dbReference type="Proteomes" id="UP001596501"/>
    </source>
</evidence>
<keyword evidence="6 9" id="KW-0521">NADP</keyword>
<dbReference type="PIRSF" id="PIRSF006621">
    <property type="entry name" value="Dus"/>
    <property type="match status" value="1"/>
</dbReference>
<comment type="catalytic activity">
    <reaction evidence="9">
        <text>5,6-dihydrouridine(20a) in tRNA + NADP(+) = uridine(20a) in tRNA + NADPH + H(+)</text>
        <dbReference type="Rhea" id="RHEA:53344"/>
        <dbReference type="Rhea" id="RHEA-COMP:13535"/>
        <dbReference type="Rhea" id="RHEA-COMP:13536"/>
        <dbReference type="ChEBI" id="CHEBI:15378"/>
        <dbReference type="ChEBI" id="CHEBI:57783"/>
        <dbReference type="ChEBI" id="CHEBI:58349"/>
        <dbReference type="ChEBI" id="CHEBI:65315"/>
        <dbReference type="ChEBI" id="CHEBI:74443"/>
    </reaction>
</comment>
<accession>A0ABW2QW54</accession>
<feature type="site" description="Interacts with tRNA" evidence="9">
    <location>
        <position position="185"/>
    </location>
</feature>
<dbReference type="CDD" id="cd02801">
    <property type="entry name" value="DUS_like_FMN"/>
    <property type="match status" value="1"/>
</dbReference>
<comment type="cofactor">
    <cofactor evidence="1 9 10">
        <name>FMN</name>
        <dbReference type="ChEBI" id="CHEBI:58210"/>
    </cofactor>
</comment>
<keyword evidence="5 9" id="KW-0819">tRNA processing</keyword>
<dbReference type="Gene3D" id="1.20.120.1460">
    <property type="match status" value="1"/>
</dbReference>